<dbReference type="SMART" id="SM00355">
    <property type="entry name" value="ZnF_C2H2"/>
    <property type="match status" value="2"/>
</dbReference>
<dbReference type="EMBL" id="QWIS01000123">
    <property type="protein sequence ID" value="RMZ05744.1"/>
    <property type="molecule type" value="Genomic_DNA"/>
</dbReference>
<evidence type="ECO:0000256" key="3">
    <source>
        <dbReference type="ARBA" id="ARBA00022737"/>
    </source>
</evidence>
<feature type="domain" description="C2H2-type" evidence="9">
    <location>
        <begin position="129"/>
        <end position="158"/>
    </location>
</feature>
<dbReference type="PANTHER" id="PTHR40626:SF30">
    <property type="entry name" value="FINGER DOMAIN PROTEIN, PUTATIVE (AFU_ORTHOLOGUE AFUA_4G13600)-RELATED"/>
    <property type="match status" value="1"/>
</dbReference>
<feature type="domain" description="C2H2-type" evidence="9">
    <location>
        <begin position="102"/>
        <end position="124"/>
    </location>
</feature>
<reference evidence="10 11" key="1">
    <citation type="journal article" date="2018" name="BMC Genomics">
        <title>Genomic evidence for intraspecific hybridization in a clonal and extremely halotolerant yeast.</title>
        <authorList>
            <person name="Gostincar C."/>
            <person name="Stajich J.E."/>
            <person name="Zupancic J."/>
            <person name="Zalar P."/>
            <person name="Gunde-Cimerman N."/>
        </authorList>
    </citation>
    <scope>NUCLEOTIDE SEQUENCE [LARGE SCALE GENOMIC DNA]</scope>
    <source>
        <strain evidence="10 11">EXF-562</strain>
    </source>
</reference>
<comment type="subcellular location">
    <subcellularLocation>
        <location evidence="1">Nucleus</location>
    </subcellularLocation>
</comment>
<feature type="compositionally biased region" description="Polar residues" evidence="8">
    <location>
        <begin position="47"/>
        <end position="58"/>
    </location>
</feature>
<dbReference type="Pfam" id="PF00096">
    <property type="entry name" value="zf-C2H2"/>
    <property type="match status" value="1"/>
</dbReference>
<comment type="caution">
    <text evidence="10">The sequence shown here is derived from an EMBL/GenBank/DDBJ whole genome shotgun (WGS) entry which is preliminary data.</text>
</comment>
<proteinExistence type="predicted"/>
<dbReference type="GO" id="GO:0008270">
    <property type="term" value="F:zinc ion binding"/>
    <property type="evidence" value="ECO:0007669"/>
    <property type="project" value="UniProtKB-KW"/>
</dbReference>
<keyword evidence="3" id="KW-0677">Repeat</keyword>
<dbReference type="VEuPathDB" id="FungiDB:BTJ68_10320"/>
<dbReference type="GO" id="GO:0000981">
    <property type="term" value="F:DNA-binding transcription factor activity, RNA polymerase II-specific"/>
    <property type="evidence" value="ECO:0007669"/>
    <property type="project" value="InterPro"/>
</dbReference>
<keyword evidence="6" id="KW-0539">Nucleus</keyword>
<dbReference type="InterPro" id="IPR007219">
    <property type="entry name" value="XnlR_reg_dom"/>
</dbReference>
<dbReference type="PROSITE" id="PS00028">
    <property type="entry name" value="ZINC_FINGER_C2H2_1"/>
    <property type="match status" value="2"/>
</dbReference>
<dbReference type="GO" id="GO:0000785">
    <property type="term" value="C:chromatin"/>
    <property type="evidence" value="ECO:0007669"/>
    <property type="project" value="TreeGrafter"/>
</dbReference>
<gene>
    <name evidence="10" type="ORF">D0860_05835</name>
</gene>
<accession>A0A3M7GXE5</accession>
<evidence type="ECO:0000313" key="10">
    <source>
        <dbReference type="EMBL" id="RMZ05744.1"/>
    </source>
</evidence>
<keyword evidence="4 7" id="KW-0863">Zinc-finger</keyword>
<sequence length="924" mass="103315">MRSNKTPEQESQYSPKPYQSAGPPPPKRRRLSEQVSASDGCQREESNATSETANLSSRRSPERAGSSRDRRGEMERSPSPAGSVRYTRTGRVSKAAKGQRVHTCDECGKTYTRAEHLRRHQQNHKPGAFPCDIPGCGRSFHRDDLLTRHKTRHSDSTGPLTRPQSVASRASSDAPAGVPAHGPPAIYPSVAAEKHDNNATEYYTHGFEPLENHRLPASRYELLHSSQPNLLAMHFDSLSFDFRKHCHHPFNELHLIDVPISIDGNGPEFASLDSSFAQTSTYHSPSAYESPPNGFTPTVSLPYYAHCSAHVDYFLDRRDSCMAYSNNKHRPSARPLSPVSASSSTSLVPPPWNDLDSATNMANLSSFSSWDGCYNSPGPNSLQREDYGQVIADDLVRMMAASERDDRESCDLIIPTTAPQEPWEETTFNDLAFTNEQRYLAAYWTWIHPQYPIVHKPTFDLDRTAPLLRASMLALGACMLQSRTDIENASAIHERCVKVLKCRSVEGTHTFRICDMQAIVLTEVYAIFKAQNLSAHFSPPFLQVYTLLENDHEALRHPSADEEYRSAFNFDGQRAEIDSQHGNGRAVDIACKQRLLSMCFILDQSNSAFFGRSQANCSAVAGHSLPFRQTASPRDASPRPQLDPEYDGRAASMPSFNMVSDALEALSRTSANAIPGIDAFQLEALMACISDKNFRMETFECLAAGPNNEPSLVSASKSSPQTRLKYHLHMLCRNTPVPSLLSVVGESWYVGDKLNSHHDYSKAQAEAHRWAKATARRHGEPTAIDQASFHARNILSIHRTYPRTGLLYQEWALFLSTIVIWARAYVSCTSGRRRPRLSISIPDPHWTKHSMLNMEKTILEILGREDQSVSSHEATSVLLWTKAQIERTHVSQNCGLTNYSLDVLERLATRGNEDGWFGDRLDNR</sequence>
<evidence type="ECO:0000256" key="8">
    <source>
        <dbReference type="SAM" id="MobiDB-lite"/>
    </source>
</evidence>
<dbReference type="PANTHER" id="PTHR40626">
    <property type="entry name" value="MIP31509P"/>
    <property type="match status" value="1"/>
</dbReference>
<evidence type="ECO:0000256" key="2">
    <source>
        <dbReference type="ARBA" id="ARBA00022723"/>
    </source>
</evidence>
<evidence type="ECO:0000259" key="9">
    <source>
        <dbReference type="PROSITE" id="PS50157"/>
    </source>
</evidence>
<organism evidence="10 11">
    <name type="scientific">Hortaea werneckii</name>
    <name type="common">Black yeast</name>
    <name type="synonym">Cladosporium werneckii</name>
    <dbReference type="NCBI Taxonomy" id="91943"/>
    <lineage>
        <taxon>Eukaryota</taxon>
        <taxon>Fungi</taxon>
        <taxon>Dikarya</taxon>
        <taxon>Ascomycota</taxon>
        <taxon>Pezizomycotina</taxon>
        <taxon>Dothideomycetes</taxon>
        <taxon>Dothideomycetidae</taxon>
        <taxon>Mycosphaerellales</taxon>
        <taxon>Teratosphaeriaceae</taxon>
        <taxon>Hortaea</taxon>
    </lineage>
</organism>
<dbReference type="GO" id="GO:0000978">
    <property type="term" value="F:RNA polymerase II cis-regulatory region sequence-specific DNA binding"/>
    <property type="evidence" value="ECO:0007669"/>
    <property type="project" value="InterPro"/>
</dbReference>
<keyword evidence="5" id="KW-0862">Zinc</keyword>
<evidence type="ECO:0000256" key="4">
    <source>
        <dbReference type="ARBA" id="ARBA00022771"/>
    </source>
</evidence>
<protein>
    <recommendedName>
        <fullName evidence="9">C2H2-type domain-containing protein</fullName>
    </recommendedName>
</protein>
<evidence type="ECO:0000313" key="11">
    <source>
        <dbReference type="Proteomes" id="UP000280598"/>
    </source>
</evidence>
<evidence type="ECO:0000256" key="5">
    <source>
        <dbReference type="ARBA" id="ARBA00022833"/>
    </source>
</evidence>
<feature type="region of interest" description="Disordered" evidence="8">
    <location>
        <begin position="149"/>
        <end position="188"/>
    </location>
</feature>
<evidence type="ECO:0000256" key="7">
    <source>
        <dbReference type="PROSITE-ProRule" id="PRU00042"/>
    </source>
</evidence>
<dbReference type="InterPro" id="IPR051059">
    <property type="entry name" value="VerF-like"/>
</dbReference>
<dbReference type="PROSITE" id="PS50157">
    <property type="entry name" value="ZINC_FINGER_C2H2_2"/>
    <property type="match status" value="2"/>
</dbReference>
<evidence type="ECO:0000256" key="1">
    <source>
        <dbReference type="ARBA" id="ARBA00004123"/>
    </source>
</evidence>
<dbReference type="InterPro" id="IPR036236">
    <property type="entry name" value="Znf_C2H2_sf"/>
</dbReference>
<dbReference type="Pfam" id="PF04082">
    <property type="entry name" value="Fungal_trans"/>
    <property type="match status" value="1"/>
</dbReference>
<feature type="compositionally biased region" description="Basic and acidic residues" evidence="8">
    <location>
        <begin position="59"/>
        <end position="76"/>
    </location>
</feature>
<dbReference type="Proteomes" id="UP000280598">
    <property type="component" value="Unassembled WGS sequence"/>
</dbReference>
<dbReference type="InterPro" id="IPR013087">
    <property type="entry name" value="Znf_C2H2_type"/>
</dbReference>
<feature type="region of interest" description="Disordered" evidence="8">
    <location>
        <begin position="1"/>
        <end position="99"/>
    </location>
</feature>
<dbReference type="AlphaFoldDB" id="A0A3M7GXE5"/>
<dbReference type="CDD" id="cd12148">
    <property type="entry name" value="fungal_TF_MHR"/>
    <property type="match status" value="1"/>
</dbReference>
<feature type="compositionally biased region" description="Polar residues" evidence="8">
    <location>
        <begin position="156"/>
        <end position="171"/>
    </location>
</feature>
<evidence type="ECO:0000256" key="6">
    <source>
        <dbReference type="ARBA" id="ARBA00023242"/>
    </source>
</evidence>
<dbReference type="Gene3D" id="3.30.160.60">
    <property type="entry name" value="Classic Zinc Finger"/>
    <property type="match status" value="2"/>
</dbReference>
<dbReference type="GO" id="GO:0006351">
    <property type="term" value="P:DNA-templated transcription"/>
    <property type="evidence" value="ECO:0007669"/>
    <property type="project" value="InterPro"/>
</dbReference>
<dbReference type="GO" id="GO:0005634">
    <property type="term" value="C:nucleus"/>
    <property type="evidence" value="ECO:0007669"/>
    <property type="project" value="UniProtKB-SubCell"/>
</dbReference>
<keyword evidence="2" id="KW-0479">Metal-binding</keyword>
<dbReference type="SUPFAM" id="SSF57667">
    <property type="entry name" value="beta-beta-alpha zinc fingers"/>
    <property type="match status" value="1"/>
</dbReference>
<name>A0A3M7GXE5_HORWE</name>
<dbReference type="FunFam" id="3.30.160.60:FF:000065">
    <property type="entry name" value="B-cell CLL/lymphoma 6, member B"/>
    <property type="match status" value="1"/>
</dbReference>